<comment type="caution">
    <text evidence="10">The sequence shown here is derived from an EMBL/GenBank/DDBJ whole genome shotgun (WGS) entry which is preliminary data.</text>
</comment>
<dbReference type="Pfam" id="PF02224">
    <property type="entry name" value="Cytidylate_kin"/>
    <property type="match status" value="1"/>
</dbReference>
<dbReference type="PANTHER" id="PTHR21299:SF2">
    <property type="entry name" value="CYTIDYLATE KINASE"/>
    <property type="match status" value="1"/>
</dbReference>
<feature type="domain" description="Cytidylate kinase" evidence="9">
    <location>
        <begin position="3"/>
        <end position="216"/>
    </location>
</feature>
<dbReference type="EMBL" id="JANHNZ010000003">
    <property type="protein sequence ID" value="MCQ9209878.1"/>
    <property type="molecule type" value="Genomic_DNA"/>
</dbReference>
<dbReference type="InterPro" id="IPR011994">
    <property type="entry name" value="Cytidylate_kinase_dom"/>
</dbReference>
<evidence type="ECO:0000256" key="1">
    <source>
        <dbReference type="ARBA" id="ARBA00009427"/>
    </source>
</evidence>
<keyword evidence="11" id="KW-1185">Reference proteome</keyword>
<evidence type="ECO:0000256" key="8">
    <source>
        <dbReference type="HAMAP-Rule" id="MF_00238"/>
    </source>
</evidence>
<evidence type="ECO:0000256" key="2">
    <source>
        <dbReference type="ARBA" id="ARBA00022679"/>
    </source>
</evidence>
<keyword evidence="8" id="KW-0963">Cytoplasm</keyword>
<reference evidence="10" key="2">
    <citation type="journal article" date="2023" name="Curr. Microbiol.">
        <title>Granulicatella seriolae sp. nov., a Novel Facultative Anaerobe Isolated from Yellowtail Marine Fish.</title>
        <authorList>
            <person name="Lee M."/>
            <person name="Choi Y.J."/>
            <person name="Farooq A."/>
            <person name="Jeong J.B."/>
            <person name="Jung M.Y."/>
        </authorList>
    </citation>
    <scope>NUCLEOTIDE SEQUENCE</scope>
    <source>
        <strain evidence="10">S8</strain>
    </source>
</reference>
<evidence type="ECO:0000256" key="5">
    <source>
        <dbReference type="ARBA" id="ARBA00022840"/>
    </source>
</evidence>
<protein>
    <recommendedName>
        <fullName evidence="8">Cytidylate kinase</fullName>
        <shortName evidence="8">CK</shortName>
        <ecNumber evidence="8">2.7.4.25</ecNumber>
    </recommendedName>
    <alternativeName>
        <fullName evidence="8">Cytidine monophosphate kinase</fullName>
        <shortName evidence="8">CMP kinase</shortName>
    </alternativeName>
</protein>
<feature type="binding site" evidence="8">
    <location>
        <begin position="7"/>
        <end position="15"/>
    </location>
    <ligand>
        <name>ATP</name>
        <dbReference type="ChEBI" id="CHEBI:30616"/>
    </ligand>
</feature>
<organism evidence="10 11">
    <name type="scientific">Granulicatella seriolae</name>
    <dbReference type="NCBI Taxonomy" id="2967226"/>
    <lineage>
        <taxon>Bacteria</taxon>
        <taxon>Bacillati</taxon>
        <taxon>Bacillota</taxon>
        <taxon>Bacilli</taxon>
        <taxon>Lactobacillales</taxon>
        <taxon>Carnobacteriaceae</taxon>
        <taxon>Granulicatella</taxon>
    </lineage>
</organism>
<dbReference type="EC" id="2.7.4.25" evidence="8"/>
<dbReference type="NCBIfam" id="TIGR00017">
    <property type="entry name" value="cmk"/>
    <property type="match status" value="1"/>
</dbReference>
<comment type="subcellular location">
    <subcellularLocation>
        <location evidence="8">Cytoplasm</location>
    </subcellularLocation>
</comment>
<dbReference type="CDD" id="cd02020">
    <property type="entry name" value="CMPK"/>
    <property type="match status" value="1"/>
</dbReference>
<dbReference type="InterPro" id="IPR003136">
    <property type="entry name" value="Cytidylate_kin"/>
</dbReference>
<evidence type="ECO:0000259" key="9">
    <source>
        <dbReference type="Pfam" id="PF02224"/>
    </source>
</evidence>
<evidence type="ECO:0000256" key="6">
    <source>
        <dbReference type="ARBA" id="ARBA00047615"/>
    </source>
</evidence>
<keyword evidence="5 8" id="KW-0067">ATP-binding</keyword>
<dbReference type="PANTHER" id="PTHR21299">
    <property type="entry name" value="CYTIDYLATE KINASE/PANTOATE-BETA-ALANINE LIGASE"/>
    <property type="match status" value="1"/>
</dbReference>
<proteinExistence type="inferred from homology"/>
<reference evidence="10" key="1">
    <citation type="submission" date="2022-07" db="EMBL/GenBank/DDBJ databases">
        <authorList>
            <person name="Jung M.-Y."/>
            <person name="Lee M."/>
        </authorList>
    </citation>
    <scope>NUCLEOTIDE SEQUENCE</scope>
    <source>
        <strain evidence="10">S8</strain>
    </source>
</reference>
<evidence type="ECO:0000256" key="7">
    <source>
        <dbReference type="ARBA" id="ARBA00048478"/>
    </source>
</evidence>
<reference evidence="10" key="3">
    <citation type="journal article" date="2023" name="Microbiol. Resour. Announc.">
        <title>Draft Genome Sequence of Granulicatella sp. Strain S8, Isolated from a Marine Fish, Seriola quinqueradiata.</title>
        <authorList>
            <person name="Lee M."/>
            <person name="Farooq A."/>
            <person name="Jeong J.B."/>
            <person name="Jung M.Y."/>
        </authorList>
    </citation>
    <scope>NUCLEOTIDE SEQUENCE</scope>
    <source>
        <strain evidence="10">S8</strain>
    </source>
</reference>
<evidence type="ECO:0000256" key="3">
    <source>
        <dbReference type="ARBA" id="ARBA00022741"/>
    </source>
</evidence>
<keyword evidence="3 8" id="KW-0547">Nucleotide-binding</keyword>
<comment type="similarity">
    <text evidence="1 8">Belongs to the cytidylate kinase family. Type 1 subfamily.</text>
</comment>
<dbReference type="Gene3D" id="3.40.50.300">
    <property type="entry name" value="P-loop containing nucleotide triphosphate hydrolases"/>
    <property type="match status" value="1"/>
</dbReference>
<comment type="catalytic activity">
    <reaction evidence="7 8">
        <text>CMP + ATP = CDP + ADP</text>
        <dbReference type="Rhea" id="RHEA:11600"/>
        <dbReference type="ChEBI" id="CHEBI:30616"/>
        <dbReference type="ChEBI" id="CHEBI:58069"/>
        <dbReference type="ChEBI" id="CHEBI:60377"/>
        <dbReference type="ChEBI" id="CHEBI:456216"/>
        <dbReference type="EC" id="2.7.4.25"/>
    </reaction>
</comment>
<comment type="catalytic activity">
    <reaction evidence="6 8">
        <text>dCMP + ATP = dCDP + ADP</text>
        <dbReference type="Rhea" id="RHEA:25094"/>
        <dbReference type="ChEBI" id="CHEBI:30616"/>
        <dbReference type="ChEBI" id="CHEBI:57566"/>
        <dbReference type="ChEBI" id="CHEBI:58593"/>
        <dbReference type="ChEBI" id="CHEBI:456216"/>
        <dbReference type="EC" id="2.7.4.25"/>
    </reaction>
</comment>
<keyword evidence="4 8" id="KW-0418">Kinase</keyword>
<evidence type="ECO:0000256" key="4">
    <source>
        <dbReference type="ARBA" id="ARBA00022777"/>
    </source>
</evidence>
<dbReference type="HAMAP" id="MF_00238">
    <property type="entry name" value="Cytidyl_kinase_type1"/>
    <property type="match status" value="1"/>
</dbReference>
<dbReference type="RefSeq" id="WP_256944985.1">
    <property type="nucleotide sequence ID" value="NZ_JANHNZ010000003.1"/>
</dbReference>
<evidence type="ECO:0000313" key="10">
    <source>
        <dbReference type="EMBL" id="MCQ9209878.1"/>
    </source>
</evidence>
<dbReference type="Proteomes" id="UP001059480">
    <property type="component" value="Unassembled WGS sequence"/>
</dbReference>
<gene>
    <name evidence="8 10" type="primary">cmk</name>
    <name evidence="10" type="ORF">NPA36_04870</name>
</gene>
<accession>A0ABT1WMY8</accession>
<dbReference type="SUPFAM" id="SSF52540">
    <property type="entry name" value="P-loop containing nucleoside triphosphate hydrolases"/>
    <property type="match status" value="1"/>
</dbReference>
<name>A0ABT1WMY8_9LACT</name>
<evidence type="ECO:0000313" key="11">
    <source>
        <dbReference type="Proteomes" id="UP001059480"/>
    </source>
</evidence>
<keyword evidence="2 8" id="KW-0808">Transferase</keyword>
<dbReference type="InterPro" id="IPR027417">
    <property type="entry name" value="P-loop_NTPase"/>
</dbReference>
<dbReference type="GO" id="GO:0016301">
    <property type="term" value="F:kinase activity"/>
    <property type="evidence" value="ECO:0007669"/>
    <property type="project" value="UniProtKB-KW"/>
</dbReference>
<sequence length="220" mass="25088">MQIAIDGPSSSGKSTIAKRLAQKYHFTYLDTGAMYRVITLYALEHKIDINDQESLSLALENIKISFQTGSKGQSVFLNDKDVTNKIRNNEVTNAVSAVSAHKYIRQEMVRRQREIAEQESIIMDGRDIGTVVLPNADIKIFLIASAEVRAKRRYKENLDKHIESSYEQILEDLKRRDYLDSTRTESPLKKADDAIELDSSYLTIEEVVDKISNLIEEVME</sequence>